<proteinExistence type="predicted"/>
<accession>H1SFP6</accession>
<dbReference type="AlphaFoldDB" id="H1SFP6"/>
<protein>
    <submittedName>
        <fullName evidence="1">Uncharacterized protein</fullName>
    </submittedName>
</protein>
<dbReference type="Proteomes" id="UP000005808">
    <property type="component" value="Unassembled WGS sequence"/>
</dbReference>
<sequence>MRDAKCVGVLVHVADEAVGQRADGLAILRGAANDLVIDVGDVLYIGHVVAGGAQPALHHVEYHHHARMADVAIVVHRHAADIHAYTAGFDWHERLLFTRERVVDIQRMHETR</sequence>
<gene>
    <name evidence="1" type="ORF">OR16_35877</name>
</gene>
<organism evidence="1 2">
    <name type="scientific">Cupriavidus basilensis OR16</name>
    <dbReference type="NCBI Taxonomy" id="1127483"/>
    <lineage>
        <taxon>Bacteria</taxon>
        <taxon>Pseudomonadati</taxon>
        <taxon>Pseudomonadota</taxon>
        <taxon>Betaproteobacteria</taxon>
        <taxon>Burkholderiales</taxon>
        <taxon>Burkholderiaceae</taxon>
        <taxon>Cupriavidus</taxon>
    </lineage>
</organism>
<comment type="caution">
    <text evidence="1">The sequence shown here is derived from an EMBL/GenBank/DDBJ whole genome shotgun (WGS) entry which is preliminary data.</text>
</comment>
<name>H1SFP6_9BURK</name>
<evidence type="ECO:0000313" key="1">
    <source>
        <dbReference type="EMBL" id="EHP38618.1"/>
    </source>
</evidence>
<dbReference type="EMBL" id="AHJE01000114">
    <property type="protein sequence ID" value="EHP38618.1"/>
    <property type="molecule type" value="Genomic_DNA"/>
</dbReference>
<evidence type="ECO:0000313" key="2">
    <source>
        <dbReference type="Proteomes" id="UP000005808"/>
    </source>
</evidence>
<reference evidence="1 2" key="1">
    <citation type="journal article" date="2012" name="J. Bacteriol.">
        <title>De Novo Genome Project of Cupriavidus basilensis OR16.</title>
        <authorList>
            <person name="Cserhati M."/>
            <person name="Kriszt B."/>
            <person name="Szoboszlay S."/>
            <person name="Toth A."/>
            <person name="Szabo I."/>
            <person name="Tancsics A."/>
            <person name="Nagy I."/>
            <person name="Horvath B."/>
            <person name="Nagy I."/>
            <person name="Kukolya J."/>
        </authorList>
    </citation>
    <scope>NUCLEOTIDE SEQUENCE [LARGE SCALE GENOMIC DNA]</scope>
    <source>
        <strain evidence="1 2">OR16</strain>
    </source>
</reference>